<comment type="subcellular location">
    <subcellularLocation>
        <location evidence="1">Nucleus</location>
    </subcellularLocation>
</comment>
<dbReference type="GeneID" id="119722872"/>
<accession>A0A913ZBN9</accession>
<feature type="region of interest" description="Disordered" evidence="6">
    <location>
        <begin position="16"/>
        <end position="63"/>
    </location>
</feature>
<keyword evidence="3 5" id="KW-0694">RNA-binding</keyword>
<feature type="compositionally biased region" description="Acidic residues" evidence="6">
    <location>
        <begin position="168"/>
        <end position="230"/>
    </location>
</feature>
<dbReference type="InterPro" id="IPR035979">
    <property type="entry name" value="RBD_domain_sf"/>
</dbReference>
<dbReference type="EnsemblMetazoa" id="XM_038193269.1">
    <property type="protein sequence ID" value="XP_038049197.1"/>
    <property type="gene ID" value="LOC119722872"/>
</dbReference>
<feature type="region of interest" description="Disordered" evidence="6">
    <location>
        <begin position="519"/>
        <end position="690"/>
    </location>
</feature>
<evidence type="ECO:0000256" key="1">
    <source>
        <dbReference type="ARBA" id="ARBA00004123"/>
    </source>
</evidence>
<feature type="region of interest" description="Disordered" evidence="6">
    <location>
        <begin position="155"/>
        <end position="258"/>
    </location>
</feature>
<dbReference type="PANTHER" id="PTHR48039">
    <property type="entry name" value="RNA-BINDING MOTIF PROTEIN 14B"/>
    <property type="match status" value="1"/>
</dbReference>
<dbReference type="SMART" id="SM00360">
    <property type="entry name" value="RRM"/>
    <property type="match status" value="3"/>
</dbReference>
<dbReference type="InterPro" id="IPR003954">
    <property type="entry name" value="RRM_euk-type"/>
</dbReference>
<evidence type="ECO:0000256" key="4">
    <source>
        <dbReference type="ARBA" id="ARBA00023242"/>
    </source>
</evidence>
<protein>
    <recommendedName>
        <fullName evidence="7">RRM domain-containing protein</fullName>
    </recommendedName>
</protein>
<feature type="domain" description="RRM" evidence="7">
    <location>
        <begin position="68"/>
        <end position="147"/>
    </location>
</feature>
<dbReference type="CTD" id="55131"/>
<proteinExistence type="predicted"/>
<dbReference type="CDD" id="cd12414">
    <property type="entry name" value="RRM2_RBM28_like"/>
    <property type="match status" value="1"/>
</dbReference>
<dbReference type="FunFam" id="3.30.70.330:FF:000182">
    <property type="entry name" value="RNA-binding motif protein 28"/>
    <property type="match status" value="1"/>
</dbReference>
<keyword evidence="2" id="KW-0677">Repeat</keyword>
<dbReference type="GO" id="GO:0005730">
    <property type="term" value="C:nucleolus"/>
    <property type="evidence" value="ECO:0007669"/>
    <property type="project" value="TreeGrafter"/>
</dbReference>
<organism evidence="8 9">
    <name type="scientific">Patiria miniata</name>
    <name type="common">Bat star</name>
    <name type="synonym">Asterina miniata</name>
    <dbReference type="NCBI Taxonomy" id="46514"/>
    <lineage>
        <taxon>Eukaryota</taxon>
        <taxon>Metazoa</taxon>
        <taxon>Echinodermata</taxon>
        <taxon>Eleutherozoa</taxon>
        <taxon>Asterozoa</taxon>
        <taxon>Asteroidea</taxon>
        <taxon>Valvatacea</taxon>
        <taxon>Valvatida</taxon>
        <taxon>Asterinidae</taxon>
        <taxon>Patiria</taxon>
    </lineage>
</organism>
<feature type="compositionally biased region" description="Basic and acidic residues" evidence="6">
    <location>
        <begin position="540"/>
        <end position="552"/>
    </location>
</feature>
<feature type="compositionally biased region" description="Basic and acidic residues" evidence="6">
    <location>
        <begin position="37"/>
        <end position="63"/>
    </location>
</feature>
<feature type="compositionally biased region" description="Basic and acidic residues" evidence="6">
    <location>
        <begin position="624"/>
        <end position="646"/>
    </location>
</feature>
<dbReference type="CDD" id="cd12416">
    <property type="entry name" value="RRM4_RBM28_like"/>
    <property type="match status" value="1"/>
</dbReference>
<dbReference type="Gene3D" id="3.30.70.330">
    <property type="match status" value="3"/>
</dbReference>
<dbReference type="PROSITE" id="PS50102">
    <property type="entry name" value="RRM"/>
    <property type="match status" value="3"/>
</dbReference>
<feature type="compositionally biased region" description="Basic and acidic residues" evidence="6">
    <location>
        <begin position="653"/>
        <end position="662"/>
    </location>
</feature>
<evidence type="ECO:0000256" key="3">
    <source>
        <dbReference type="ARBA" id="ARBA00022884"/>
    </source>
</evidence>
<keyword evidence="9" id="KW-1185">Reference proteome</keyword>
<keyword evidence="4" id="KW-0539">Nucleus</keyword>
<feature type="compositionally biased region" description="Basic residues" evidence="6">
    <location>
        <begin position="16"/>
        <end position="26"/>
    </location>
</feature>
<evidence type="ECO:0000313" key="8">
    <source>
        <dbReference type="EnsemblMetazoa" id="XP_038049197.1"/>
    </source>
</evidence>
<dbReference type="RefSeq" id="XP_038049197.1">
    <property type="nucleotide sequence ID" value="XM_038193269.1"/>
</dbReference>
<dbReference type="InterPro" id="IPR012677">
    <property type="entry name" value="Nucleotide-bd_a/b_plait_sf"/>
</dbReference>
<sequence>MKTKLSLGKRKLFLSYSRKKAPRKKEKATAEQDEEDKVDKSPPERRLGSAKLDRKQGTVKGEAKDKEGRLIIRNLAFSCSEERLAKAFARFGDITEVHIPSDPTDPSKVRGYGFVQFDSLDSASKAVKEMNAKKIMGRPIAVDWSLSRDRYLAAAKTVPAGKQKPKDTDEEEKSDDEEDDESDDESGVESSSEVEETRDDDEDDSDDSPDSDDDDDEEEMEEDTSSEDEGMASNEDGKRKRTHKNTEQESNIAKRKKLSNDVGEGRTVFIRNILFETTEEEIHEFFSEFGQIMYCKLVVDKATEHSKGTAFVQFATTENAERCLEKASKEGDEGLVLGGRQLLVSLALPREQASKLREVKKEKQKILKKDKRNMYLLQEGFIRPGTSAAQGMTDADIAKRTKLESVKRLKLKNINIFVSPTRLAIHNLPKAVDGKKLNQALLIAAGDKKAKVIESRVMVDMKSPNAEGRGKSLGFAFAEFTKHEHALAALRKMNNSTEFFGGSKRPIVGFSLENRQALEAKQRRKERSLLKTRQIQSMQKPKDNKSKQKDGESQQPTPKSKPQPKTKKGVLPPPPSTKLEKRMQSKSKMTVHVGAKKRWRDRGKEQEAQKEKRKMRRRQLLGEVGRKQRESAKPRAKKLQAEDGTQKSRRQKGSSEDAKFDKLVANYKQKLFSRETAGQTLKKSKWFDES</sequence>
<dbReference type="Proteomes" id="UP000887568">
    <property type="component" value="Unplaced"/>
</dbReference>
<evidence type="ECO:0000256" key="2">
    <source>
        <dbReference type="ARBA" id="ARBA00022737"/>
    </source>
</evidence>
<dbReference type="InterPro" id="IPR051945">
    <property type="entry name" value="RRM_MRD1_RNA_proc_ribogen"/>
</dbReference>
<dbReference type="SUPFAM" id="SSF54928">
    <property type="entry name" value="RNA-binding domain, RBD"/>
    <property type="match status" value="2"/>
</dbReference>
<feature type="domain" description="RRM" evidence="7">
    <location>
        <begin position="266"/>
        <end position="349"/>
    </location>
</feature>
<dbReference type="OMA" id="FTHRHAL"/>
<evidence type="ECO:0000256" key="6">
    <source>
        <dbReference type="SAM" id="MobiDB-lite"/>
    </source>
</evidence>
<evidence type="ECO:0000259" key="7">
    <source>
        <dbReference type="PROSITE" id="PS50102"/>
    </source>
</evidence>
<name>A0A913ZBN9_PATMI</name>
<evidence type="ECO:0000313" key="9">
    <source>
        <dbReference type="Proteomes" id="UP000887568"/>
    </source>
</evidence>
<dbReference type="CDD" id="cd12415">
    <property type="entry name" value="RRM3_RBM28_like"/>
    <property type="match status" value="1"/>
</dbReference>
<dbReference type="Pfam" id="PF00076">
    <property type="entry name" value="RRM_1"/>
    <property type="match status" value="3"/>
</dbReference>
<dbReference type="AlphaFoldDB" id="A0A913ZBN9"/>
<dbReference type="InterPro" id="IPR000504">
    <property type="entry name" value="RRM_dom"/>
</dbReference>
<feature type="domain" description="RRM" evidence="7">
    <location>
        <begin position="421"/>
        <end position="513"/>
    </location>
</feature>
<evidence type="ECO:0000256" key="5">
    <source>
        <dbReference type="PROSITE-ProRule" id="PRU00176"/>
    </source>
</evidence>
<reference evidence="8" key="1">
    <citation type="submission" date="2022-11" db="UniProtKB">
        <authorList>
            <consortium name="EnsemblMetazoa"/>
        </authorList>
    </citation>
    <scope>IDENTIFICATION</scope>
</reference>
<dbReference type="OrthoDB" id="3945418at2759"/>
<dbReference type="GO" id="GO:0003729">
    <property type="term" value="F:mRNA binding"/>
    <property type="evidence" value="ECO:0007669"/>
    <property type="project" value="TreeGrafter"/>
</dbReference>
<dbReference type="PANTHER" id="PTHR48039:SF5">
    <property type="entry name" value="RNA-BINDING PROTEIN 28"/>
    <property type="match status" value="1"/>
</dbReference>
<dbReference type="SMART" id="SM00361">
    <property type="entry name" value="RRM_1"/>
    <property type="match status" value="2"/>
</dbReference>